<dbReference type="Proteomes" id="UP000185674">
    <property type="component" value="Chromosome"/>
</dbReference>
<evidence type="ECO:0008006" key="4">
    <source>
        <dbReference type="Google" id="ProtNLM"/>
    </source>
</evidence>
<keyword evidence="1" id="KW-0732">Signal</keyword>
<evidence type="ECO:0000313" key="3">
    <source>
        <dbReference type="Proteomes" id="UP000185674"/>
    </source>
</evidence>
<evidence type="ECO:0000256" key="1">
    <source>
        <dbReference type="SAM" id="SignalP"/>
    </source>
</evidence>
<gene>
    <name evidence="2" type="ORF">BEN76_03105</name>
</gene>
<protein>
    <recommendedName>
        <fullName evidence="4">SH3 domain-containing protein</fullName>
    </recommendedName>
</protein>
<dbReference type="STRING" id="487316.BEN76_03105"/>
<name>A0A1P8EFT1_9GAMM</name>
<feature type="signal peptide" evidence="1">
    <location>
        <begin position="1"/>
        <end position="19"/>
    </location>
</feature>
<proteinExistence type="predicted"/>
<organism evidence="2 3">
    <name type="scientific">Acinetobacter soli</name>
    <dbReference type="NCBI Taxonomy" id="487316"/>
    <lineage>
        <taxon>Bacteria</taxon>
        <taxon>Pseudomonadati</taxon>
        <taxon>Pseudomonadota</taxon>
        <taxon>Gammaproteobacteria</taxon>
        <taxon>Moraxellales</taxon>
        <taxon>Moraxellaceae</taxon>
        <taxon>Acinetobacter</taxon>
    </lineage>
</organism>
<accession>A0A1P8EFT1</accession>
<dbReference type="KEGG" id="asol:BEN76_03105"/>
<dbReference type="EMBL" id="CP016896">
    <property type="protein sequence ID" value="APV35063.1"/>
    <property type="molecule type" value="Genomic_DNA"/>
</dbReference>
<feature type="chain" id="PRO_5012613980" description="SH3 domain-containing protein" evidence="1">
    <location>
        <begin position="20"/>
        <end position="275"/>
    </location>
</feature>
<sequence>MKKTICMMTLLLLALNAYAGFETPEDQKNKRLAERAVETKNYINSIVGKTAWYNSVGCATKPIYANKEQMSYRDAVYTTDNKYVPVKFLEADIYQDTYQDYITFKLQIDNKEEGYIKTSNLSKIEISDKSWECFKTEKPKDTTTDKPLSETTNDILFGWNASCRKDAFNGKKICSISRDRLMVLYIDGRYAVSVGRNHYPGTESAIKVDDNVHYLGKEGIINPMYANLIVKQMKEGKKAVIRYREWPYDYNRDSEVDLTGFTKKLDEMLDWYKKL</sequence>
<dbReference type="RefSeq" id="WP_076032223.1">
    <property type="nucleotide sequence ID" value="NZ_CP016896.1"/>
</dbReference>
<evidence type="ECO:0000313" key="2">
    <source>
        <dbReference type="EMBL" id="APV35063.1"/>
    </source>
</evidence>
<dbReference type="AlphaFoldDB" id="A0A1P8EFT1"/>
<reference evidence="2 3" key="1">
    <citation type="submission" date="2016-08" db="EMBL/GenBank/DDBJ databases">
        <title>Complete genome sequence of Acinetobacter baylyi strain GFJ2.</title>
        <authorList>
            <person name="Tabata M."/>
            <person name="Kuboki S."/>
            <person name="Gibu N."/>
            <person name="Kinouchi Y."/>
            <person name="Vangnai A."/>
            <person name="Kasai D."/>
            <person name="Fukuda M."/>
        </authorList>
    </citation>
    <scope>NUCLEOTIDE SEQUENCE [LARGE SCALE GENOMIC DNA]</scope>
    <source>
        <strain evidence="2 3">GFJ2</strain>
    </source>
</reference>